<dbReference type="Proteomes" id="UP000024635">
    <property type="component" value="Unassembled WGS sequence"/>
</dbReference>
<evidence type="ECO:0000256" key="1">
    <source>
        <dbReference type="ARBA" id="ARBA00002435"/>
    </source>
</evidence>
<dbReference type="GO" id="GO:0000172">
    <property type="term" value="C:ribonuclease MRP complex"/>
    <property type="evidence" value="ECO:0007669"/>
    <property type="project" value="InterPro"/>
</dbReference>
<dbReference type="InterPro" id="IPR016848">
    <property type="entry name" value="RNase_P/MRP_Rpp29-subunit"/>
</dbReference>
<evidence type="ECO:0000256" key="2">
    <source>
        <dbReference type="ARBA" id="ARBA00004123"/>
    </source>
</evidence>
<dbReference type="InterPro" id="IPR023534">
    <property type="entry name" value="Rof/RNase_P-like"/>
</dbReference>
<comment type="subcellular location">
    <subcellularLocation>
        <location evidence="2">Nucleus</location>
    </subcellularLocation>
</comment>
<name>A0A016SVW2_9BILA</name>
<dbReference type="Gene3D" id="2.30.30.210">
    <property type="entry name" value="Ribonuclease P/MRP, subunit p29"/>
    <property type="match status" value="1"/>
</dbReference>
<comment type="subunit">
    <text evidence="5">Component of nuclear RNase P and RNase MRP ribonucleoproteins. RNase P consists of a catalytic RNA moiety and 10 different protein chains; POP1, POP4, POP5, POP7, RPP14, RPP21, RPP25, RPP30, RPP38 and RPP40. Within the RNase P complex, POP1, POP7 and RPP25 form the 'finger' subcomplex, POP5, RPP14, RPP40 and homodimeric RPP30 form the 'palm' subcomplex, and RPP21, POP4 and RPP38 form the 'wrist' subcomplex. All subunits of the RNase P complex interact with the catalytic RNA. Several subunits of RNase P are also part of the RNase MRP complex. RNase MRP consists of a catalytic RNA moiety and about 8 protein subunits; POP1, POP7, RPP25, RPP30, RPP38, RPP40 and possibly also POP4 and POP5.</text>
</comment>
<proteinExistence type="inferred from homology"/>
<protein>
    <recommendedName>
        <fullName evidence="4">Ribonuclease P protein subunit p29</fullName>
    </recommendedName>
</protein>
<organism evidence="6 7">
    <name type="scientific">Ancylostoma ceylanicum</name>
    <dbReference type="NCBI Taxonomy" id="53326"/>
    <lineage>
        <taxon>Eukaryota</taxon>
        <taxon>Metazoa</taxon>
        <taxon>Ecdysozoa</taxon>
        <taxon>Nematoda</taxon>
        <taxon>Chromadorea</taxon>
        <taxon>Rhabditida</taxon>
        <taxon>Rhabditina</taxon>
        <taxon>Rhabditomorpha</taxon>
        <taxon>Strongyloidea</taxon>
        <taxon>Ancylostomatidae</taxon>
        <taxon>Ancylostomatinae</taxon>
        <taxon>Ancylostoma</taxon>
    </lineage>
</organism>
<dbReference type="GO" id="GO:0033204">
    <property type="term" value="F:ribonuclease P RNA binding"/>
    <property type="evidence" value="ECO:0007669"/>
    <property type="project" value="InterPro"/>
</dbReference>
<dbReference type="Pfam" id="PF01868">
    <property type="entry name" value="RNase_P-MRP_p29"/>
    <property type="match status" value="1"/>
</dbReference>
<dbReference type="InterPro" id="IPR036980">
    <property type="entry name" value="RNase_P/MRP_Rpp29_sf"/>
</dbReference>
<dbReference type="SUPFAM" id="SSF101744">
    <property type="entry name" value="Rof/RNase P subunit-like"/>
    <property type="match status" value="1"/>
</dbReference>
<accession>A0A016SVW2</accession>
<gene>
    <name evidence="6" type="primary">Acey_s0171.g317</name>
    <name evidence="6" type="synonym">Acey-C15C6.4</name>
    <name evidence="6" type="ORF">Y032_0171g317</name>
</gene>
<evidence type="ECO:0000256" key="3">
    <source>
        <dbReference type="ARBA" id="ARBA00006181"/>
    </source>
</evidence>
<keyword evidence="7" id="KW-1185">Reference proteome</keyword>
<evidence type="ECO:0000313" key="6">
    <source>
        <dbReference type="EMBL" id="EYB94474.1"/>
    </source>
</evidence>
<comment type="function">
    <text evidence="1">Component of ribonuclease P, a ribonucleoprotein complex that generates mature tRNA molecules by cleaving their 5'-ends.</text>
</comment>
<dbReference type="GO" id="GO:0030677">
    <property type="term" value="C:ribonuclease P complex"/>
    <property type="evidence" value="ECO:0007669"/>
    <property type="project" value="InterPro"/>
</dbReference>
<dbReference type="GO" id="GO:0006364">
    <property type="term" value="P:rRNA processing"/>
    <property type="evidence" value="ECO:0007669"/>
    <property type="project" value="TreeGrafter"/>
</dbReference>
<reference evidence="7" key="1">
    <citation type="journal article" date="2015" name="Nat. Genet.">
        <title>The genome and transcriptome of the zoonotic hookworm Ancylostoma ceylanicum identify infection-specific gene families.</title>
        <authorList>
            <person name="Schwarz E.M."/>
            <person name="Hu Y."/>
            <person name="Antoshechkin I."/>
            <person name="Miller M.M."/>
            <person name="Sternberg P.W."/>
            <person name="Aroian R.V."/>
        </authorList>
    </citation>
    <scope>NUCLEOTIDE SEQUENCE</scope>
    <source>
        <strain evidence="7">HY135</strain>
    </source>
</reference>
<evidence type="ECO:0000256" key="5">
    <source>
        <dbReference type="ARBA" id="ARBA00046486"/>
    </source>
</evidence>
<dbReference type="STRING" id="53326.A0A016SVW2"/>
<dbReference type="OrthoDB" id="124041at2759"/>
<dbReference type="InterPro" id="IPR002730">
    <property type="entry name" value="Rpp29/RNP1"/>
</dbReference>
<dbReference type="AlphaFoldDB" id="A0A016SVW2"/>
<sequence length="240" mass="28474">MKNQTEEQRLGVLHLDKTHRCKRNPKKFRKTNFTRSALTEEDKRALKYEQVEPLYQMWCEYYRSLLGDQQKTPDERMLKADYHGALVLVAEAHNTTMIGKVGIIVLETRQTFQLITKENKYAGAVDLHCWQLRITCQKCRRKCCRQYSYLYQDFLKAPEQYNDYLDPSNWCLDHHRIWSRRCLGIVEKSAPEAYFVTSLIWVKYKQEVAVLTVSLPPLLSRYHLLLVKRLVASVIASRRR</sequence>
<dbReference type="GO" id="GO:0005634">
    <property type="term" value="C:nucleus"/>
    <property type="evidence" value="ECO:0007669"/>
    <property type="project" value="UniProtKB-SubCell"/>
</dbReference>
<dbReference type="PANTHER" id="PTHR13348">
    <property type="entry name" value="RIBONUCLEASE P SUBUNIT P29"/>
    <property type="match status" value="1"/>
</dbReference>
<dbReference type="PANTHER" id="PTHR13348:SF0">
    <property type="entry name" value="RIBONUCLEASE P PROTEIN SUBUNIT P29"/>
    <property type="match status" value="1"/>
</dbReference>
<dbReference type="GO" id="GO:0001682">
    <property type="term" value="P:tRNA 5'-leader removal"/>
    <property type="evidence" value="ECO:0007669"/>
    <property type="project" value="InterPro"/>
</dbReference>
<dbReference type="EMBL" id="JARK01001507">
    <property type="protein sequence ID" value="EYB94474.1"/>
    <property type="molecule type" value="Genomic_DNA"/>
</dbReference>
<comment type="similarity">
    <text evidence="3">Belongs to the eukaryotic/archaeal RNase P protein component 1 family.</text>
</comment>
<evidence type="ECO:0000256" key="4">
    <source>
        <dbReference type="ARBA" id="ARBA00016225"/>
    </source>
</evidence>
<evidence type="ECO:0000313" key="7">
    <source>
        <dbReference type="Proteomes" id="UP000024635"/>
    </source>
</evidence>
<comment type="caution">
    <text evidence="6">The sequence shown here is derived from an EMBL/GenBank/DDBJ whole genome shotgun (WGS) entry which is preliminary data.</text>
</comment>